<dbReference type="GO" id="GO:0016491">
    <property type="term" value="F:oxidoreductase activity"/>
    <property type="evidence" value="ECO:0007669"/>
    <property type="project" value="UniProtKB-ARBA"/>
</dbReference>
<evidence type="ECO:0000259" key="1">
    <source>
        <dbReference type="Pfam" id="PF02754"/>
    </source>
</evidence>
<feature type="domain" description="Cysteine-rich" evidence="1">
    <location>
        <begin position="221"/>
        <end position="303"/>
    </location>
</feature>
<name>A0A7V5NYT2_9BACT</name>
<sequence length="328" mass="37148">MNTASFKEDYKKDILALLAQNLGFRGSVLPLPSRYFTSWAKGLGLRRGGEVVLYTGHMYQLVPVIRLMEEQAKELAPEKRARLARLARWINPVVNVSAFSRFMVSAAARSRYERCLQNIVSLLRLTGLEPGYLYGVEKYAGALAFDLGLDGPFGRHAARVARRLRDKGVKEIITVDPHTTEVFKNVYPKVVPGFDIRVRSYLEVLAEANIEVRLPWEEEFVFHDSCVYARYLGLIDEPRRLLEAAGVKVLEPDQSRELTHCCGGPVESLFPERAEEVARARMEQLISLGRRVITACPICWLNLERVRDPRVEVFDISEILAAAFLGKI</sequence>
<dbReference type="Proteomes" id="UP000886101">
    <property type="component" value="Unassembled WGS sequence"/>
</dbReference>
<accession>A0A7V5NYT2</accession>
<dbReference type="EMBL" id="DROK01000067">
    <property type="protein sequence ID" value="HHI96680.1"/>
    <property type="molecule type" value="Genomic_DNA"/>
</dbReference>
<dbReference type="AlphaFoldDB" id="A0A7V5NYT2"/>
<dbReference type="GO" id="GO:0005886">
    <property type="term" value="C:plasma membrane"/>
    <property type="evidence" value="ECO:0007669"/>
    <property type="project" value="TreeGrafter"/>
</dbReference>
<evidence type="ECO:0000313" key="2">
    <source>
        <dbReference type="EMBL" id="HHI96680.1"/>
    </source>
</evidence>
<organism evidence="2">
    <name type="scientific">Thermodesulfatator atlanticus</name>
    <dbReference type="NCBI Taxonomy" id="501497"/>
    <lineage>
        <taxon>Bacteria</taxon>
        <taxon>Pseudomonadati</taxon>
        <taxon>Thermodesulfobacteriota</taxon>
        <taxon>Thermodesulfobacteria</taxon>
        <taxon>Thermodesulfobacteriales</taxon>
        <taxon>Thermodesulfatatoraceae</taxon>
        <taxon>Thermodesulfatator</taxon>
    </lineage>
</organism>
<dbReference type="PANTHER" id="PTHR43255:SF2">
    <property type="entry name" value="HETERODISULFIDE REDUCTASE RELATED PROTEIN"/>
    <property type="match status" value="1"/>
</dbReference>
<dbReference type="InterPro" id="IPR004017">
    <property type="entry name" value="Cys_rich_dom"/>
</dbReference>
<proteinExistence type="predicted"/>
<protein>
    <submittedName>
        <fullName evidence="2">(Fe-S)-binding protein</fullName>
    </submittedName>
</protein>
<reference evidence="2" key="1">
    <citation type="journal article" date="2020" name="mSystems">
        <title>Genome- and Community-Level Interaction Insights into Carbon Utilization and Element Cycling Functions of Hydrothermarchaeota in Hydrothermal Sediment.</title>
        <authorList>
            <person name="Zhou Z."/>
            <person name="Liu Y."/>
            <person name="Xu W."/>
            <person name="Pan J."/>
            <person name="Luo Z.H."/>
            <person name="Li M."/>
        </authorList>
    </citation>
    <scope>NUCLEOTIDE SEQUENCE [LARGE SCALE GENOMIC DNA]</scope>
    <source>
        <strain evidence="2">HyVt-533</strain>
    </source>
</reference>
<dbReference type="Pfam" id="PF02754">
    <property type="entry name" value="CCG"/>
    <property type="match status" value="1"/>
</dbReference>
<dbReference type="InterPro" id="IPR051460">
    <property type="entry name" value="HdrC_iron-sulfur_subunit"/>
</dbReference>
<comment type="caution">
    <text evidence="2">The sequence shown here is derived from an EMBL/GenBank/DDBJ whole genome shotgun (WGS) entry which is preliminary data.</text>
</comment>
<dbReference type="PANTHER" id="PTHR43255">
    <property type="entry name" value="IRON-SULFUR-BINDING OXIDOREDUCTASE FADF-RELATED-RELATED"/>
    <property type="match status" value="1"/>
</dbReference>
<gene>
    <name evidence="2" type="ORF">ENJ96_02385</name>
</gene>